<dbReference type="InterPro" id="IPR002172">
    <property type="entry name" value="LDrepeatLR_classA_rpt"/>
</dbReference>
<comment type="caution">
    <text evidence="9">The sequence shown here is derived from an EMBL/GenBank/DDBJ whole genome shotgun (WGS) entry which is preliminary data.</text>
</comment>
<dbReference type="PROSITE" id="PS50068">
    <property type="entry name" value="LDLRA_2"/>
    <property type="match status" value="1"/>
</dbReference>
<dbReference type="Pfam" id="PF00431">
    <property type="entry name" value="CUB"/>
    <property type="match status" value="2"/>
</dbReference>
<feature type="disulfide bond" evidence="4">
    <location>
        <begin position="328"/>
        <end position="346"/>
    </location>
</feature>
<keyword evidence="6" id="KW-0812">Transmembrane</keyword>
<dbReference type="InterPro" id="IPR036055">
    <property type="entry name" value="LDL_receptor-like_sf"/>
</dbReference>
<evidence type="ECO:0000256" key="7">
    <source>
        <dbReference type="SAM" id="SignalP"/>
    </source>
</evidence>
<dbReference type="CDD" id="cd00112">
    <property type="entry name" value="LDLa"/>
    <property type="match status" value="1"/>
</dbReference>
<dbReference type="SMART" id="SM00042">
    <property type="entry name" value="CUB"/>
    <property type="match status" value="2"/>
</dbReference>
<dbReference type="FunFam" id="2.60.120.290:FF:000013">
    <property type="entry name" value="Membrane frizzled-related protein"/>
    <property type="match status" value="1"/>
</dbReference>
<dbReference type="EMBL" id="CAKKLH010000024">
    <property type="protein sequence ID" value="CAH0099812.1"/>
    <property type="molecule type" value="Genomic_DNA"/>
</dbReference>
<dbReference type="InterPro" id="IPR000859">
    <property type="entry name" value="CUB_dom"/>
</dbReference>
<feature type="compositionally biased region" description="Acidic residues" evidence="5">
    <location>
        <begin position="527"/>
        <end position="543"/>
    </location>
</feature>
<feature type="domain" description="CUB" evidence="8">
    <location>
        <begin position="191"/>
        <end position="309"/>
    </location>
</feature>
<evidence type="ECO:0000259" key="8">
    <source>
        <dbReference type="PROSITE" id="PS01180"/>
    </source>
</evidence>
<feature type="region of interest" description="Disordered" evidence="5">
    <location>
        <begin position="558"/>
        <end position="599"/>
    </location>
</feature>
<proteinExistence type="predicted"/>
<evidence type="ECO:0000313" key="10">
    <source>
        <dbReference type="Proteomes" id="UP000789390"/>
    </source>
</evidence>
<protein>
    <recommendedName>
        <fullName evidence="8">CUB domain-containing protein</fullName>
    </recommendedName>
</protein>
<dbReference type="PROSITE" id="PS01180">
    <property type="entry name" value="CUB"/>
    <property type="match status" value="2"/>
</dbReference>
<dbReference type="InterPro" id="IPR023415">
    <property type="entry name" value="LDLR_class-A_CS"/>
</dbReference>
<accession>A0A8J2RFA1</accession>
<evidence type="ECO:0000256" key="5">
    <source>
        <dbReference type="SAM" id="MobiDB-lite"/>
    </source>
</evidence>
<dbReference type="PROSITE" id="PS01209">
    <property type="entry name" value="LDLRA_1"/>
    <property type="match status" value="1"/>
</dbReference>
<dbReference type="Proteomes" id="UP000789390">
    <property type="component" value="Unassembled WGS sequence"/>
</dbReference>
<dbReference type="Pfam" id="PF00057">
    <property type="entry name" value="Ldl_recept_a"/>
    <property type="match status" value="1"/>
</dbReference>
<dbReference type="InterPro" id="IPR035914">
    <property type="entry name" value="Sperma_CUB_dom_sf"/>
</dbReference>
<dbReference type="Gene3D" id="4.10.400.10">
    <property type="entry name" value="Low-density Lipoprotein Receptor"/>
    <property type="match status" value="1"/>
</dbReference>
<evidence type="ECO:0000256" key="3">
    <source>
        <dbReference type="PROSITE-ProRule" id="PRU00059"/>
    </source>
</evidence>
<feature type="compositionally biased region" description="Low complexity" evidence="5">
    <location>
        <begin position="638"/>
        <end position="652"/>
    </location>
</feature>
<feature type="signal peptide" evidence="7">
    <location>
        <begin position="1"/>
        <end position="19"/>
    </location>
</feature>
<dbReference type="PANTHER" id="PTHR24251:SF28">
    <property type="entry name" value="NEUROPILIN AND TOLLOID-LIKE, ISOFORM B"/>
    <property type="match status" value="1"/>
</dbReference>
<feature type="compositionally biased region" description="Low complexity" evidence="5">
    <location>
        <begin position="459"/>
        <end position="478"/>
    </location>
</feature>
<feature type="region of interest" description="Disordered" evidence="5">
    <location>
        <begin position="423"/>
        <end position="478"/>
    </location>
</feature>
<keyword evidence="7" id="KW-0732">Signal</keyword>
<feature type="region of interest" description="Disordered" evidence="5">
    <location>
        <begin position="495"/>
        <end position="545"/>
    </location>
</feature>
<feature type="disulfide bond" evidence="4">
    <location>
        <begin position="340"/>
        <end position="355"/>
    </location>
</feature>
<evidence type="ECO:0000256" key="2">
    <source>
        <dbReference type="ARBA" id="ARBA00023157"/>
    </source>
</evidence>
<feature type="transmembrane region" description="Helical" evidence="6">
    <location>
        <begin position="368"/>
        <end position="391"/>
    </location>
</feature>
<evidence type="ECO:0000256" key="6">
    <source>
        <dbReference type="SAM" id="Phobius"/>
    </source>
</evidence>
<feature type="compositionally biased region" description="Polar residues" evidence="5">
    <location>
        <begin position="569"/>
        <end position="594"/>
    </location>
</feature>
<keyword evidence="2 4" id="KW-1015">Disulfide bond</keyword>
<name>A0A8J2RFA1_9CRUS</name>
<reference evidence="9" key="1">
    <citation type="submission" date="2021-11" db="EMBL/GenBank/DDBJ databases">
        <authorList>
            <person name="Schell T."/>
        </authorList>
    </citation>
    <scope>NUCLEOTIDE SEQUENCE</scope>
    <source>
        <strain evidence="9">M5</strain>
    </source>
</reference>
<evidence type="ECO:0000256" key="1">
    <source>
        <dbReference type="ARBA" id="ARBA00022737"/>
    </source>
</evidence>
<dbReference type="SUPFAM" id="SSF49854">
    <property type="entry name" value="Spermadhesin, CUB domain"/>
    <property type="match status" value="2"/>
</dbReference>
<feature type="disulfide bond" evidence="4">
    <location>
        <begin position="321"/>
        <end position="333"/>
    </location>
</feature>
<sequence>MDWIILLLMTLICWSEVNGHFLTGGRSDLVVMSQIKDPIEASLEDVRCYNFSVGMPHRQEFYSPGHPANYPPKVDCLLVLKAEPGFVIRVDFRDMFDIEPHDHCLYDFLEIRDGAHGYSTLVGRYCGRTFPPVITSSERNLWLRFTTDDNIEYTGFRAVYQFLPDPGKVSSYRYGAGYIVEMMRIPDQGSCRFQVTGLDGTFSRSDVPEDMVNHSRDFQVPLDCTWVITVAETHKIQLSFPSYALMAPNECDLNFIEIFGEMTDLRHRLRLFCGSKIDIVLSKSNILHLRLFAHHTALRSTFDALFTAVTLYRETEGTAKCIASEFDCEDAVCIDSSLRCNGRINCKFRYDEDNCKVVRKKVMSSDHIIVILTIFCLTLFGLCFSCFFNCIRKLRADHTDYQARRSRSREDRLDVFDDTSSKALPHQMAGGLPMTHGKNKSRHQSGRGTATTTDEDMFQQRPRQQTSTSRSLSSPTTPNGFLDSCVSIEHFPGTSSTAAGNKVLVGGDRQYPGNTLHGLAESSGRDSDEDEDIDEDDEEEEVEMVDHACQTRESLFDNKNGDSVVIGPDQQSRQSYASSRGPTALIQPSQQPSRVQFPLPINDSRYKAERTIEISQRSPTTAPPPLLPSTADARMMFSKKANTSSSAASSKSGADVVVLH</sequence>
<keyword evidence="1" id="KW-0677">Repeat</keyword>
<keyword evidence="6" id="KW-0472">Membrane</keyword>
<comment type="caution">
    <text evidence="3">Lacks conserved residue(s) required for the propagation of feature annotation.</text>
</comment>
<dbReference type="CDD" id="cd00041">
    <property type="entry name" value="CUB"/>
    <property type="match status" value="2"/>
</dbReference>
<feature type="region of interest" description="Disordered" evidence="5">
    <location>
        <begin position="611"/>
        <end position="630"/>
    </location>
</feature>
<gene>
    <name evidence="9" type="ORF">DGAL_LOCUS1970</name>
</gene>
<evidence type="ECO:0000256" key="4">
    <source>
        <dbReference type="PROSITE-ProRule" id="PRU00124"/>
    </source>
</evidence>
<dbReference type="OrthoDB" id="9971251at2759"/>
<dbReference type="SMART" id="SM00192">
    <property type="entry name" value="LDLa"/>
    <property type="match status" value="1"/>
</dbReference>
<keyword evidence="10" id="KW-1185">Reference proteome</keyword>
<keyword evidence="6" id="KW-1133">Transmembrane helix</keyword>
<dbReference type="PANTHER" id="PTHR24251">
    <property type="entry name" value="OVOCHYMASE-RELATED"/>
    <property type="match status" value="1"/>
</dbReference>
<dbReference type="AlphaFoldDB" id="A0A8J2RFA1"/>
<feature type="region of interest" description="Disordered" evidence="5">
    <location>
        <begin position="636"/>
        <end position="660"/>
    </location>
</feature>
<feature type="chain" id="PRO_5035170793" description="CUB domain-containing protein" evidence="7">
    <location>
        <begin position="20"/>
        <end position="660"/>
    </location>
</feature>
<organism evidence="9 10">
    <name type="scientific">Daphnia galeata</name>
    <dbReference type="NCBI Taxonomy" id="27404"/>
    <lineage>
        <taxon>Eukaryota</taxon>
        <taxon>Metazoa</taxon>
        <taxon>Ecdysozoa</taxon>
        <taxon>Arthropoda</taxon>
        <taxon>Crustacea</taxon>
        <taxon>Branchiopoda</taxon>
        <taxon>Diplostraca</taxon>
        <taxon>Cladocera</taxon>
        <taxon>Anomopoda</taxon>
        <taxon>Daphniidae</taxon>
        <taxon>Daphnia</taxon>
    </lineage>
</organism>
<dbReference type="Gene3D" id="2.60.120.290">
    <property type="entry name" value="Spermadhesin, CUB domain"/>
    <property type="match status" value="2"/>
</dbReference>
<evidence type="ECO:0000313" key="9">
    <source>
        <dbReference type="EMBL" id="CAH0099812.1"/>
    </source>
</evidence>
<feature type="domain" description="CUB" evidence="8">
    <location>
        <begin position="48"/>
        <end position="163"/>
    </location>
</feature>
<dbReference type="SUPFAM" id="SSF57424">
    <property type="entry name" value="LDL receptor-like module"/>
    <property type="match status" value="1"/>
</dbReference>